<evidence type="ECO:0000256" key="4">
    <source>
        <dbReference type="ARBA" id="ARBA00022516"/>
    </source>
</evidence>
<gene>
    <name evidence="14" type="ORF">DESME_14245</name>
</gene>
<organism evidence="14 15">
    <name type="scientific">Desulfitobacterium metallireducens DSM 15288</name>
    <dbReference type="NCBI Taxonomy" id="871968"/>
    <lineage>
        <taxon>Bacteria</taxon>
        <taxon>Bacillati</taxon>
        <taxon>Bacillota</taxon>
        <taxon>Clostridia</taxon>
        <taxon>Eubacteriales</taxon>
        <taxon>Desulfitobacteriaceae</taxon>
        <taxon>Desulfitobacterium</taxon>
    </lineage>
</organism>
<proteinExistence type="inferred from homology"/>
<keyword evidence="7 12" id="KW-0812">Transmembrane</keyword>
<evidence type="ECO:0000313" key="15">
    <source>
        <dbReference type="Proteomes" id="UP000010847"/>
    </source>
</evidence>
<sequence length="108" mass="12121">MKYMFYLIVMTLMGSVAAFCLKKASGSEGLMVLLKNRFLYYGGILYFLSALINIYLLRILPYSVVLPLTSITYIWTMAISYFALKEEISLRKISGVVLIALGVAFVAI</sequence>
<dbReference type="eggNOG" id="ENOG5032Z8K">
    <property type="taxonomic scope" value="Bacteria"/>
</dbReference>
<dbReference type="KEGG" id="dmt:DESME_14245"/>
<protein>
    <submittedName>
        <fullName evidence="14">Multidrug transporter</fullName>
    </submittedName>
</protein>
<dbReference type="EMBL" id="CP007032">
    <property type="protein sequence ID" value="AHF08059.1"/>
    <property type="molecule type" value="Genomic_DNA"/>
</dbReference>
<dbReference type="InterPro" id="IPR000390">
    <property type="entry name" value="Small_drug/metabolite_transptr"/>
</dbReference>
<keyword evidence="8" id="KW-0448">Lipopolysaccharide biosynthesis</keyword>
<comment type="subcellular location">
    <subcellularLocation>
        <location evidence="1">Cell membrane</location>
        <topology evidence="1">Multi-pass membrane protein</topology>
    </subcellularLocation>
</comment>
<dbReference type="STRING" id="871968.DESME_14245"/>
<comment type="similarity">
    <text evidence="2">Belongs to the EamA transporter family.</text>
</comment>
<evidence type="ECO:0000256" key="11">
    <source>
        <dbReference type="ARBA" id="ARBA00023136"/>
    </source>
</evidence>
<keyword evidence="6" id="KW-0441">Lipid A biosynthesis</keyword>
<dbReference type="AlphaFoldDB" id="W0EFS4"/>
<keyword evidence="9 12" id="KW-1133">Transmembrane helix</keyword>
<dbReference type="GO" id="GO:0005886">
    <property type="term" value="C:plasma membrane"/>
    <property type="evidence" value="ECO:0007669"/>
    <property type="project" value="UniProtKB-SubCell"/>
</dbReference>
<dbReference type="OrthoDB" id="129711at2"/>
<dbReference type="GO" id="GO:0022857">
    <property type="term" value="F:transmembrane transporter activity"/>
    <property type="evidence" value="ECO:0007669"/>
    <property type="project" value="InterPro"/>
</dbReference>
<evidence type="ECO:0000256" key="5">
    <source>
        <dbReference type="ARBA" id="ARBA00022519"/>
    </source>
</evidence>
<evidence type="ECO:0000256" key="9">
    <source>
        <dbReference type="ARBA" id="ARBA00022989"/>
    </source>
</evidence>
<evidence type="ECO:0000256" key="3">
    <source>
        <dbReference type="ARBA" id="ARBA00022475"/>
    </source>
</evidence>
<keyword evidence="3" id="KW-1003">Cell membrane</keyword>
<evidence type="ECO:0000313" key="14">
    <source>
        <dbReference type="EMBL" id="AHF08059.1"/>
    </source>
</evidence>
<evidence type="ECO:0000256" key="6">
    <source>
        <dbReference type="ARBA" id="ARBA00022556"/>
    </source>
</evidence>
<dbReference type="InterPro" id="IPR037185">
    <property type="entry name" value="EmrE-like"/>
</dbReference>
<evidence type="ECO:0000256" key="8">
    <source>
        <dbReference type="ARBA" id="ARBA00022985"/>
    </source>
</evidence>
<dbReference type="RefSeq" id="WP_006718059.1">
    <property type="nucleotide sequence ID" value="NZ_CP007032.1"/>
</dbReference>
<evidence type="ECO:0000256" key="2">
    <source>
        <dbReference type="ARBA" id="ARBA00007362"/>
    </source>
</evidence>
<feature type="transmembrane region" description="Helical" evidence="12">
    <location>
        <begin position="38"/>
        <end position="57"/>
    </location>
</feature>
<dbReference type="Gene3D" id="1.10.3730.20">
    <property type="match status" value="1"/>
</dbReference>
<dbReference type="Proteomes" id="UP000010847">
    <property type="component" value="Chromosome"/>
</dbReference>
<dbReference type="PANTHER" id="PTHR30561">
    <property type="entry name" value="SMR FAMILY PROTON-DEPENDENT DRUG EFFLUX TRANSPORTER SUGE"/>
    <property type="match status" value="1"/>
</dbReference>
<keyword evidence="11 12" id="KW-0472">Membrane</keyword>
<evidence type="ECO:0000256" key="10">
    <source>
        <dbReference type="ARBA" id="ARBA00023098"/>
    </source>
</evidence>
<name>W0EFS4_9FIRM</name>
<evidence type="ECO:0000256" key="7">
    <source>
        <dbReference type="ARBA" id="ARBA00022692"/>
    </source>
</evidence>
<keyword evidence="15" id="KW-1185">Reference proteome</keyword>
<dbReference type="SUPFAM" id="SSF103481">
    <property type="entry name" value="Multidrug resistance efflux transporter EmrE"/>
    <property type="match status" value="1"/>
</dbReference>
<feature type="transmembrane region" description="Helical" evidence="12">
    <location>
        <begin position="64"/>
        <end position="84"/>
    </location>
</feature>
<feature type="domain" description="EamA" evidence="13">
    <location>
        <begin position="5"/>
        <end position="107"/>
    </location>
</feature>
<dbReference type="HOGENOM" id="CLU_131462_6_1_9"/>
<dbReference type="PANTHER" id="PTHR30561:SF9">
    <property type="entry name" value="4-AMINO-4-DEOXY-L-ARABINOSE-PHOSPHOUNDECAPRENOL FLIPPASE SUBUNIT ARNF-RELATED"/>
    <property type="match status" value="1"/>
</dbReference>
<evidence type="ECO:0000256" key="1">
    <source>
        <dbReference type="ARBA" id="ARBA00004651"/>
    </source>
</evidence>
<keyword evidence="10" id="KW-0443">Lipid metabolism</keyword>
<evidence type="ECO:0000256" key="12">
    <source>
        <dbReference type="SAM" id="Phobius"/>
    </source>
</evidence>
<keyword evidence="5" id="KW-0997">Cell inner membrane</keyword>
<accession>W0EFS4</accession>
<dbReference type="GO" id="GO:0009103">
    <property type="term" value="P:lipopolysaccharide biosynthetic process"/>
    <property type="evidence" value="ECO:0007669"/>
    <property type="project" value="UniProtKB-KW"/>
</dbReference>
<dbReference type="InterPro" id="IPR000620">
    <property type="entry name" value="EamA_dom"/>
</dbReference>
<evidence type="ECO:0000259" key="13">
    <source>
        <dbReference type="Pfam" id="PF00892"/>
    </source>
</evidence>
<dbReference type="Pfam" id="PF00892">
    <property type="entry name" value="EamA"/>
    <property type="match status" value="1"/>
</dbReference>
<keyword evidence="4" id="KW-0444">Lipid biosynthesis</keyword>
<reference evidence="14 15" key="1">
    <citation type="submission" date="2013-12" db="EMBL/GenBank/DDBJ databases">
        <authorList>
            <consortium name="DOE Joint Genome Institute"/>
            <person name="Smidt H."/>
            <person name="Huntemann M."/>
            <person name="Han J."/>
            <person name="Chen A."/>
            <person name="Kyrpides N."/>
            <person name="Mavromatis K."/>
            <person name="Markowitz V."/>
            <person name="Palaniappan K."/>
            <person name="Ivanova N."/>
            <person name="Schaumberg A."/>
            <person name="Pati A."/>
            <person name="Liolios K."/>
            <person name="Nordberg H.P."/>
            <person name="Cantor M.N."/>
            <person name="Hua S.X."/>
            <person name="Woyke T."/>
        </authorList>
    </citation>
    <scope>NUCLEOTIDE SEQUENCE [LARGE SCALE GENOMIC DNA]</scope>
    <source>
        <strain evidence="15">DSM 15288</strain>
    </source>
</reference>